<keyword evidence="3" id="KW-1185">Reference proteome</keyword>
<dbReference type="OrthoDB" id="7698710at2759"/>
<protein>
    <recommendedName>
        <fullName evidence="1">Transposable element P transposase-like GTP-binding insertion domain-containing protein</fullName>
    </recommendedName>
</protein>
<proteinExistence type="predicted"/>
<reference evidence="2 3" key="1">
    <citation type="journal article" date="2019" name="Sci. Rep.">
        <title>Orb-weaving spider Araneus ventricosus genome elucidates the spidroin gene catalogue.</title>
        <authorList>
            <person name="Kono N."/>
            <person name="Nakamura H."/>
            <person name="Ohtoshi R."/>
            <person name="Moran D.A.P."/>
            <person name="Shinohara A."/>
            <person name="Yoshida Y."/>
            <person name="Fujiwara M."/>
            <person name="Mori M."/>
            <person name="Tomita M."/>
            <person name="Arakawa K."/>
        </authorList>
    </citation>
    <scope>NUCLEOTIDE SEQUENCE [LARGE SCALE GENOMIC DNA]</scope>
</reference>
<dbReference type="EMBL" id="BGPR01000083">
    <property type="protein sequence ID" value="GBL92023.1"/>
    <property type="molecule type" value="Genomic_DNA"/>
</dbReference>
<name>A0A4Y2BJ98_ARAVE</name>
<dbReference type="AlphaFoldDB" id="A0A4Y2BJ98"/>
<evidence type="ECO:0000259" key="1">
    <source>
        <dbReference type="Pfam" id="PF21788"/>
    </source>
</evidence>
<evidence type="ECO:0000313" key="2">
    <source>
        <dbReference type="EMBL" id="GBL92023.1"/>
    </source>
</evidence>
<dbReference type="InterPro" id="IPR048366">
    <property type="entry name" value="TNP-like_GBD"/>
</dbReference>
<dbReference type="Pfam" id="PF21788">
    <property type="entry name" value="TNP-like_GBD"/>
    <property type="match status" value="1"/>
</dbReference>
<comment type="caution">
    <text evidence="2">The sequence shown here is derived from an EMBL/GenBank/DDBJ whole genome shotgun (WGS) entry which is preliminary data.</text>
</comment>
<accession>A0A4Y2BJ98</accession>
<feature type="domain" description="Transposable element P transposase-like GTP-binding insertion" evidence="1">
    <location>
        <begin position="6"/>
        <end position="76"/>
    </location>
</feature>
<organism evidence="2 3">
    <name type="scientific">Araneus ventricosus</name>
    <name type="common">Orbweaver spider</name>
    <name type="synonym">Epeira ventricosa</name>
    <dbReference type="NCBI Taxonomy" id="182803"/>
    <lineage>
        <taxon>Eukaryota</taxon>
        <taxon>Metazoa</taxon>
        <taxon>Ecdysozoa</taxon>
        <taxon>Arthropoda</taxon>
        <taxon>Chelicerata</taxon>
        <taxon>Arachnida</taxon>
        <taxon>Araneae</taxon>
        <taxon>Araneomorphae</taxon>
        <taxon>Entelegynae</taxon>
        <taxon>Araneoidea</taxon>
        <taxon>Araneidae</taxon>
        <taxon>Araneus</taxon>
    </lineage>
</organism>
<sequence>MTRRVVKKLTSKHVHVSGLNKMNVKLAVQVLSESVGSALCYLTALKYLPSSASDTADFCTKIYHLFDSLNSRVLIHRTKPLLSAASSSSKHLEEWRNSLEFIKTIQFQTNEKKIQFPSITG</sequence>
<gene>
    <name evidence="2" type="ORF">AVEN_102579_1</name>
</gene>
<evidence type="ECO:0000313" key="3">
    <source>
        <dbReference type="Proteomes" id="UP000499080"/>
    </source>
</evidence>
<dbReference type="Proteomes" id="UP000499080">
    <property type="component" value="Unassembled WGS sequence"/>
</dbReference>